<evidence type="ECO:0000313" key="2">
    <source>
        <dbReference type="Proteomes" id="UP001649230"/>
    </source>
</evidence>
<reference evidence="1 2" key="1">
    <citation type="journal article" date="2024" name="Int. J. Syst. Evol. Microbiol.">
        <title>Paenibacillus hexagrammi sp. nov., a novel bacterium isolated from the gut content of Hexagrammos agrammus.</title>
        <authorList>
            <person name="Jung H.K."/>
            <person name="Kim D.G."/>
            <person name="Zin H."/>
            <person name="Park J."/>
            <person name="Jung H."/>
            <person name="Kim Y.O."/>
            <person name="Kong H.J."/>
            <person name="Kim J.W."/>
            <person name="Kim Y.S."/>
        </authorList>
    </citation>
    <scope>NUCLEOTIDE SEQUENCE [LARGE SCALE GENOMIC DNA]</scope>
    <source>
        <strain evidence="1 2">YPD9-1</strain>
    </source>
</reference>
<proteinExistence type="predicted"/>
<name>A0ABY3SP13_9BACL</name>
<dbReference type="RefSeq" id="WP_235122260.1">
    <property type="nucleotide sequence ID" value="NZ_CP090978.1"/>
</dbReference>
<gene>
    <name evidence="1" type="ORF">L0M14_11770</name>
</gene>
<sequence>MATGNQKQYAAEITRDIIASFHSEISEEACKNDQSIAAAISQSYNKIHETVLGCLHDAAIDSIVRSQSDQINNHH</sequence>
<keyword evidence="2" id="KW-1185">Reference proteome</keyword>
<evidence type="ECO:0000313" key="1">
    <source>
        <dbReference type="EMBL" id="UJF35699.1"/>
    </source>
</evidence>
<dbReference type="Proteomes" id="UP001649230">
    <property type="component" value="Chromosome"/>
</dbReference>
<protein>
    <submittedName>
        <fullName evidence="1">Uncharacterized protein</fullName>
    </submittedName>
</protein>
<organism evidence="1 2">
    <name type="scientific">Paenibacillus hexagrammi</name>
    <dbReference type="NCBI Taxonomy" id="2908839"/>
    <lineage>
        <taxon>Bacteria</taxon>
        <taxon>Bacillati</taxon>
        <taxon>Bacillota</taxon>
        <taxon>Bacilli</taxon>
        <taxon>Bacillales</taxon>
        <taxon>Paenibacillaceae</taxon>
        <taxon>Paenibacillus</taxon>
    </lineage>
</organism>
<accession>A0ABY3SP13</accession>
<dbReference type="EMBL" id="CP090978">
    <property type="protein sequence ID" value="UJF35699.1"/>
    <property type="molecule type" value="Genomic_DNA"/>
</dbReference>